<dbReference type="SMART" id="SM00448">
    <property type="entry name" value="REC"/>
    <property type="match status" value="1"/>
</dbReference>
<dbReference type="PANTHER" id="PTHR45526">
    <property type="entry name" value="TRANSCRIPTIONAL REGULATORY PROTEIN DPIA"/>
    <property type="match status" value="1"/>
</dbReference>
<organism evidence="5 6">
    <name type="scientific">Tepidibacter hydrothermalis</name>
    <dbReference type="NCBI Taxonomy" id="3036126"/>
    <lineage>
        <taxon>Bacteria</taxon>
        <taxon>Bacillati</taxon>
        <taxon>Bacillota</taxon>
        <taxon>Clostridia</taxon>
        <taxon>Peptostreptococcales</taxon>
        <taxon>Peptostreptococcaceae</taxon>
        <taxon>Tepidibacter</taxon>
    </lineage>
</organism>
<feature type="domain" description="Response regulatory" evidence="4">
    <location>
        <begin position="8"/>
        <end position="122"/>
    </location>
</feature>
<dbReference type="RefSeq" id="WP_277732935.1">
    <property type="nucleotide sequence ID" value="NZ_CP120733.1"/>
</dbReference>
<dbReference type="PANTHER" id="PTHR45526:SF1">
    <property type="entry name" value="TRANSCRIPTIONAL REGULATORY PROTEIN DCUR-RELATED"/>
    <property type="match status" value="1"/>
</dbReference>
<evidence type="ECO:0000313" key="5">
    <source>
        <dbReference type="EMBL" id="WFD10971.1"/>
    </source>
</evidence>
<gene>
    <name evidence="5" type="ORF">P4S50_02540</name>
</gene>
<evidence type="ECO:0000256" key="1">
    <source>
        <dbReference type="ARBA" id="ARBA00018672"/>
    </source>
</evidence>
<protein>
    <recommendedName>
        <fullName evidence="1">Stage 0 sporulation protein A homolog</fullName>
    </recommendedName>
</protein>
<evidence type="ECO:0000313" key="6">
    <source>
        <dbReference type="Proteomes" id="UP001222800"/>
    </source>
</evidence>
<dbReference type="Pfam" id="PF00072">
    <property type="entry name" value="Response_reg"/>
    <property type="match status" value="1"/>
</dbReference>
<sequence length="217" mass="24791">MNSKDKIKIIVIDDEEDILYTIKEICGFGGYEVLTATSGRKGYELCKKHKPQLVIVDYHMPDWDGINTVKKIRDMDPAVSILVLTVDERQEISDKFIEVGATDFAIKPIKAPDLICRIKVNLKIHEVTKKNIADKANAFVDKGISPATLNLIWNFLLTQDADITIEEIANGMNLAYQTVHRYVQYLIEHEKLELIPVYGQIGRPKNKYRVMKEKVSE</sequence>
<dbReference type="SUPFAM" id="SSF52172">
    <property type="entry name" value="CheY-like"/>
    <property type="match status" value="1"/>
</dbReference>
<dbReference type="CDD" id="cd00156">
    <property type="entry name" value="REC"/>
    <property type="match status" value="1"/>
</dbReference>
<proteinExistence type="predicted"/>
<feature type="modified residue" description="4-aspartylphosphate" evidence="3">
    <location>
        <position position="57"/>
    </location>
</feature>
<dbReference type="InterPro" id="IPR011006">
    <property type="entry name" value="CheY-like_superfamily"/>
</dbReference>
<dbReference type="Proteomes" id="UP001222800">
    <property type="component" value="Chromosome"/>
</dbReference>
<name>A0ABY8EDF8_9FIRM</name>
<keyword evidence="3" id="KW-0597">Phosphoprotein</keyword>
<dbReference type="EMBL" id="CP120733">
    <property type="protein sequence ID" value="WFD10971.1"/>
    <property type="molecule type" value="Genomic_DNA"/>
</dbReference>
<dbReference type="InterPro" id="IPR051271">
    <property type="entry name" value="2C-system_Tx_regulators"/>
</dbReference>
<dbReference type="PROSITE" id="PS50110">
    <property type="entry name" value="RESPONSE_REGULATORY"/>
    <property type="match status" value="1"/>
</dbReference>
<evidence type="ECO:0000256" key="3">
    <source>
        <dbReference type="PROSITE-ProRule" id="PRU00169"/>
    </source>
</evidence>
<accession>A0ABY8EDF8</accession>
<keyword evidence="6" id="KW-1185">Reference proteome</keyword>
<comment type="function">
    <text evidence="2">May play the central regulatory role in sporulation. It may be an element of the effector pathway responsible for the activation of sporulation genes in response to nutritional stress. Spo0A may act in concert with spo0H (a sigma factor) to control the expression of some genes that are critical to the sporulation process.</text>
</comment>
<dbReference type="SUPFAM" id="SSF46785">
    <property type="entry name" value="Winged helix' DNA-binding domain"/>
    <property type="match status" value="1"/>
</dbReference>
<dbReference type="InterPro" id="IPR001789">
    <property type="entry name" value="Sig_transdc_resp-reg_receiver"/>
</dbReference>
<reference evidence="5 6" key="1">
    <citation type="submission" date="2023-03" db="EMBL/GenBank/DDBJ databases">
        <title>Complete genome sequence of Tepidibacter sp. SWIR-1, isolated from a deep-sea hydrothermal vent.</title>
        <authorList>
            <person name="Li X."/>
        </authorList>
    </citation>
    <scope>NUCLEOTIDE SEQUENCE [LARGE SCALE GENOMIC DNA]</scope>
    <source>
        <strain evidence="5 6">SWIR-1</strain>
    </source>
</reference>
<evidence type="ECO:0000256" key="2">
    <source>
        <dbReference type="ARBA" id="ARBA00024867"/>
    </source>
</evidence>
<dbReference type="InterPro" id="IPR036390">
    <property type="entry name" value="WH_DNA-bd_sf"/>
</dbReference>
<dbReference type="Gene3D" id="3.40.50.2300">
    <property type="match status" value="1"/>
</dbReference>
<evidence type="ECO:0000259" key="4">
    <source>
        <dbReference type="PROSITE" id="PS50110"/>
    </source>
</evidence>